<gene>
    <name evidence="1" type="ORF">DKT75_04160</name>
</gene>
<dbReference type="OrthoDB" id="952847at2"/>
<organism evidence="1 2">
    <name type="scientific">Leucothrix arctica</name>
    <dbReference type="NCBI Taxonomy" id="1481894"/>
    <lineage>
        <taxon>Bacteria</taxon>
        <taxon>Pseudomonadati</taxon>
        <taxon>Pseudomonadota</taxon>
        <taxon>Gammaproteobacteria</taxon>
        <taxon>Thiotrichales</taxon>
        <taxon>Thiotrichaceae</taxon>
        <taxon>Leucothrix</taxon>
    </lineage>
</organism>
<sequence>MSASSGGLLKATLGAAVVAGAILTCVWLPAEYGIDPTGVGRALGLTDMGEIKKQLVTESEADLAAAKVVNTDVDLSMLEINQKLAAIQTQLTAIAATIAIKESGDEQVVPMLSENSVVAPVSDVTPSLWRDEGDYILLPGEGIEVKLVMNKGELAEFEWNANGKVVNHDTHGDGSGQSISYEKGRAVPENAGELKAAFTGNHGWYWQNRTADPVVITLRTRGAYSKVLQP</sequence>
<proteinExistence type="predicted"/>
<reference evidence="1 2" key="1">
    <citation type="submission" date="2018-05" db="EMBL/GenBank/DDBJ databases">
        <title>Leucothrix arctica sp. nov., isolated from Arctic seawater.</title>
        <authorList>
            <person name="Choi A."/>
            <person name="Baek K."/>
        </authorList>
    </citation>
    <scope>NUCLEOTIDE SEQUENCE [LARGE SCALE GENOMIC DNA]</scope>
    <source>
        <strain evidence="1 2">IMCC9719</strain>
    </source>
</reference>
<dbReference type="AlphaFoldDB" id="A0A317CPX8"/>
<dbReference type="Proteomes" id="UP000245506">
    <property type="component" value="Unassembled WGS sequence"/>
</dbReference>
<evidence type="ECO:0000313" key="2">
    <source>
        <dbReference type="Proteomes" id="UP000245506"/>
    </source>
</evidence>
<accession>A0A317CPX8</accession>
<dbReference type="EMBL" id="QGKL01000012">
    <property type="protein sequence ID" value="PWQ98440.1"/>
    <property type="molecule type" value="Genomic_DNA"/>
</dbReference>
<name>A0A317CPX8_9GAMM</name>
<comment type="caution">
    <text evidence="1">The sequence shown here is derived from an EMBL/GenBank/DDBJ whole genome shotgun (WGS) entry which is preliminary data.</text>
</comment>
<keyword evidence="2" id="KW-1185">Reference proteome</keyword>
<protein>
    <recommendedName>
        <fullName evidence="3">Transmembrane anchor protein</fullName>
    </recommendedName>
</protein>
<evidence type="ECO:0000313" key="1">
    <source>
        <dbReference type="EMBL" id="PWQ98440.1"/>
    </source>
</evidence>
<evidence type="ECO:0008006" key="3">
    <source>
        <dbReference type="Google" id="ProtNLM"/>
    </source>
</evidence>